<evidence type="ECO:0000313" key="2">
    <source>
        <dbReference type="Proteomes" id="UP000789920"/>
    </source>
</evidence>
<gene>
    <name evidence="1" type="ORF">RPERSI_LOCUS15051</name>
</gene>
<name>A0ACA9QP33_9GLOM</name>
<keyword evidence="2" id="KW-1185">Reference proteome</keyword>
<sequence>NKYKISIKEDIAVSTGMQNQRSIVVQESTLAAADHDFSKLSLTLSVVFLISIPNDISRSFYNGQVGSDHHCNYGSVQIALISLFLCRDFDLLVAVCVVLKHNSMSPESENLFEMVNTLGDIHKKAEGSNKLESELKECIM</sequence>
<reference evidence="1" key="1">
    <citation type="submission" date="2021-06" db="EMBL/GenBank/DDBJ databases">
        <authorList>
            <person name="Kallberg Y."/>
            <person name="Tangrot J."/>
            <person name="Rosling A."/>
        </authorList>
    </citation>
    <scope>NUCLEOTIDE SEQUENCE</scope>
    <source>
        <strain evidence="1">MA461A</strain>
    </source>
</reference>
<feature type="non-terminal residue" evidence="1">
    <location>
        <position position="140"/>
    </location>
</feature>
<protein>
    <submittedName>
        <fullName evidence="1">25591_t:CDS:1</fullName>
    </submittedName>
</protein>
<proteinExistence type="predicted"/>
<feature type="non-terminal residue" evidence="1">
    <location>
        <position position="1"/>
    </location>
</feature>
<evidence type="ECO:0000313" key="1">
    <source>
        <dbReference type="EMBL" id="CAG8759347.1"/>
    </source>
</evidence>
<comment type="caution">
    <text evidence="1">The sequence shown here is derived from an EMBL/GenBank/DDBJ whole genome shotgun (WGS) entry which is preliminary data.</text>
</comment>
<dbReference type="EMBL" id="CAJVQC010035567">
    <property type="protein sequence ID" value="CAG8759347.1"/>
    <property type="molecule type" value="Genomic_DNA"/>
</dbReference>
<accession>A0ACA9QP33</accession>
<organism evidence="1 2">
    <name type="scientific">Racocetra persica</name>
    <dbReference type="NCBI Taxonomy" id="160502"/>
    <lineage>
        <taxon>Eukaryota</taxon>
        <taxon>Fungi</taxon>
        <taxon>Fungi incertae sedis</taxon>
        <taxon>Mucoromycota</taxon>
        <taxon>Glomeromycotina</taxon>
        <taxon>Glomeromycetes</taxon>
        <taxon>Diversisporales</taxon>
        <taxon>Gigasporaceae</taxon>
        <taxon>Racocetra</taxon>
    </lineage>
</organism>
<dbReference type="Proteomes" id="UP000789920">
    <property type="component" value="Unassembled WGS sequence"/>
</dbReference>